<accession>A0A5B8U8M0</accession>
<dbReference type="OrthoDB" id="7595322at2"/>
<reference evidence="1 2" key="1">
    <citation type="journal article" date="2018" name="J. Microbiol.">
        <title>Baekduia soli gen. nov., sp. nov., a novel bacterium isolated from the soil of Baekdu Mountain and proposal of a novel family name, Baekduiaceae fam. nov.</title>
        <authorList>
            <person name="An D.S."/>
            <person name="Siddiqi M.Z."/>
            <person name="Kim K.H."/>
            <person name="Yu H.S."/>
            <person name="Im W.T."/>
        </authorList>
    </citation>
    <scope>NUCLEOTIDE SEQUENCE [LARGE SCALE GENOMIC DNA]</scope>
    <source>
        <strain evidence="1 2">BR7-21</strain>
    </source>
</reference>
<evidence type="ECO:0000313" key="1">
    <source>
        <dbReference type="EMBL" id="QEC49271.1"/>
    </source>
</evidence>
<proteinExistence type="predicted"/>
<dbReference type="AlphaFoldDB" id="A0A5B8U8M0"/>
<dbReference type="KEGG" id="bsol:FSW04_17925"/>
<dbReference type="Proteomes" id="UP000321805">
    <property type="component" value="Chromosome"/>
</dbReference>
<gene>
    <name evidence="1" type="ORF">FSW04_17925</name>
</gene>
<evidence type="ECO:0000313" key="2">
    <source>
        <dbReference type="Proteomes" id="UP000321805"/>
    </source>
</evidence>
<protein>
    <submittedName>
        <fullName evidence="1">Uncharacterized protein</fullName>
    </submittedName>
</protein>
<sequence>MPQRTPPRHLSAPSRRWLAHLSTDYTFTETEWSLALMAAETRDRASTARRTMTREGLTLTTPILSKKGDIVGQRVSAHPAAAIARDNVALYSRLVSQLGLDDDAEGGA</sequence>
<organism evidence="1 2">
    <name type="scientific">Baekduia soli</name>
    <dbReference type="NCBI Taxonomy" id="496014"/>
    <lineage>
        <taxon>Bacteria</taxon>
        <taxon>Bacillati</taxon>
        <taxon>Actinomycetota</taxon>
        <taxon>Thermoleophilia</taxon>
        <taxon>Solirubrobacterales</taxon>
        <taxon>Baekduiaceae</taxon>
        <taxon>Baekduia</taxon>
    </lineage>
</organism>
<keyword evidence="2" id="KW-1185">Reference proteome</keyword>
<dbReference type="RefSeq" id="WP_146921634.1">
    <property type="nucleotide sequence ID" value="NZ_CP042430.1"/>
</dbReference>
<name>A0A5B8U8M0_9ACTN</name>
<dbReference type="EMBL" id="CP042430">
    <property type="protein sequence ID" value="QEC49271.1"/>
    <property type="molecule type" value="Genomic_DNA"/>
</dbReference>